<comment type="caution">
    <text evidence="1">The sequence shown here is derived from an EMBL/GenBank/DDBJ whole genome shotgun (WGS) entry which is preliminary data.</text>
</comment>
<evidence type="ECO:0000313" key="1">
    <source>
        <dbReference type="EMBL" id="KAA8785101.1"/>
    </source>
</evidence>
<dbReference type="InterPro" id="IPR041881">
    <property type="entry name" value="PqqD_sf"/>
</dbReference>
<dbReference type="OrthoDB" id="2679692at2"/>
<dbReference type="Pfam" id="PF05402">
    <property type="entry name" value="PqqD"/>
    <property type="match status" value="1"/>
</dbReference>
<dbReference type="Proteomes" id="UP000323664">
    <property type="component" value="Unassembled WGS sequence"/>
</dbReference>
<dbReference type="Gene3D" id="1.10.10.1150">
    <property type="entry name" value="Coenzyme PQQ synthesis protein D (PqqD)"/>
    <property type="match status" value="1"/>
</dbReference>
<sequence length="98" mass="11045">MSQWFQIADDVFFDENVEGIFILSDAGEVFVLEDDVSKAVWNMLADSAQSLDEMCQQIKLKFNIGDEDHVEDDVRDFVTALSKIGVLNECLVPADRIS</sequence>
<protein>
    <submittedName>
        <fullName evidence="1">PqqD family protein</fullName>
    </submittedName>
</protein>
<dbReference type="InterPro" id="IPR008792">
    <property type="entry name" value="PQQD"/>
</dbReference>
<gene>
    <name evidence="1" type="ORF">EC604_14750</name>
</gene>
<reference evidence="1 2" key="1">
    <citation type="journal article" date="2019" name="J. Ind. Microbiol. Biotechnol.">
        <title>Paenibacillus amylolyticus 27C64 has a diverse set of carbohydrate-active enzymes and complete pectin deconstruction system.</title>
        <authorList>
            <person name="Keggi C."/>
            <person name="Doran-Peterson J."/>
        </authorList>
    </citation>
    <scope>NUCLEOTIDE SEQUENCE [LARGE SCALE GENOMIC DNA]</scope>
    <source>
        <strain evidence="1 2">27C64</strain>
    </source>
</reference>
<evidence type="ECO:0000313" key="2">
    <source>
        <dbReference type="Proteomes" id="UP000323664"/>
    </source>
</evidence>
<organism evidence="1 2">
    <name type="scientific">Paenibacillus amylolyticus</name>
    <dbReference type="NCBI Taxonomy" id="1451"/>
    <lineage>
        <taxon>Bacteria</taxon>
        <taxon>Bacillati</taxon>
        <taxon>Bacillota</taxon>
        <taxon>Bacilli</taxon>
        <taxon>Bacillales</taxon>
        <taxon>Paenibacillaceae</taxon>
        <taxon>Paenibacillus</taxon>
    </lineage>
</organism>
<dbReference type="EMBL" id="RIAS01000007">
    <property type="protein sequence ID" value="KAA8785101.1"/>
    <property type="molecule type" value="Genomic_DNA"/>
</dbReference>
<dbReference type="RefSeq" id="WP_123064901.1">
    <property type="nucleotide sequence ID" value="NZ_RIAS01000007.1"/>
</dbReference>
<proteinExistence type="predicted"/>
<dbReference type="AlphaFoldDB" id="A0A5M9WU51"/>
<accession>A0A5M9WU51</accession>
<name>A0A5M9WU51_PAEAM</name>